<name>X0XW89_9ZZZZ</name>
<evidence type="ECO:0000313" key="1">
    <source>
        <dbReference type="EMBL" id="GAG47624.1"/>
    </source>
</evidence>
<organism evidence="1">
    <name type="scientific">marine sediment metagenome</name>
    <dbReference type="NCBI Taxonomy" id="412755"/>
    <lineage>
        <taxon>unclassified sequences</taxon>
        <taxon>metagenomes</taxon>
        <taxon>ecological metagenomes</taxon>
    </lineage>
</organism>
<dbReference type="AlphaFoldDB" id="X0XW89"/>
<dbReference type="EMBL" id="BARS01050348">
    <property type="protein sequence ID" value="GAG47624.1"/>
    <property type="molecule type" value="Genomic_DNA"/>
</dbReference>
<evidence type="ECO:0008006" key="2">
    <source>
        <dbReference type="Google" id="ProtNLM"/>
    </source>
</evidence>
<proteinExistence type="predicted"/>
<accession>X0XW89</accession>
<feature type="non-terminal residue" evidence="1">
    <location>
        <position position="42"/>
    </location>
</feature>
<reference evidence="1" key="1">
    <citation type="journal article" date="2014" name="Front. Microbiol.">
        <title>High frequency of phylogenetically diverse reductive dehalogenase-homologous genes in deep subseafloor sedimentary metagenomes.</title>
        <authorList>
            <person name="Kawai M."/>
            <person name="Futagami T."/>
            <person name="Toyoda A."/>
            <person name="Takaki Y."/>
            <person name="Nishi S."/>
            <person name="Hori S."/>
            <person name="Arai W."/>
            <person name="Tsubouchi T."/>
            <person name="Morono Y."/>
            <person name="Uchiyama I."/>
            <person name="Ito T."/>
            <person name="Fujiyama A."/>
            <person name="Inagaki F."/>
            <person name="Takami H."/>
        </authorList>
    </citation>
    <scope>NUCLEOTIDE SEQUENCE</scope>
    <source>
        <strain evidence="1">Expedition CK06-06</strain>
    </source>
</reference>
<protein>
    <recommendedName>
        <fullName evidence="2">Aspartate/ornithine carbamoyltransferase carbamoyl-P binding domain-containing protein</fullName>
    </recommendedName>
</protein>
<sequence>MVDLKGRNLVSLRDYTSEEINFIWDASLDLKRKLKQGVPHKI</sequence>
<comment type="caution">
    <text evidence="1">The sequence shown here is derived from an EMBL/GenBank/DDBJ whole genome shotgun (WGS) entry which is preliminary data.</text>
</comment>
<gene>
    <name evidence="1" type="ORF">S01H1_75184</name>
</gene>